<keyword evidence="2" id="KW-0378">Hydrolase</keyword>
<dbReference type="OrthoDB" id="9761531at2"/>
<dbReference type="KEGG" id="rher:EHE19_009305"/>
<dbReference type="Proteomes" id="UP000306409">
    <property type="component" value="Chromosome"/>
</dbReference>
<dbReference type="GO" id="GO:0016787">
    <property type="term" value="F:hydrolase activity"/>
    <property type="evidence" value="ECO:0007669"/>
    <property type="project" value="UniProtKB-KW"/>
</dbReference>
<dbReference type="EMBL" id="CP061336">
    <property type="protein sequence ID" value="QNU68570.1"/>
    <property type="molecule type" value="Genomic_DNA"/>
</dbReference>
<dbReference type="InterPro" id="IPR036866">
    <property type="entry name" value="RibonucZ/Hydroxyglut_hydro"/>
</dbReference>
<gene>
    <name evidence="2" type="ORF">EHE19_009305</name>
</gene>
<sequence>MSQYTITQIAPQVTTIVDDDTSIYVVEGDKAAIVIDTGYGCLNLKAAVEEITPKPLIVVCTHGHIDHAFGAHYFDKAYISREDMDLYEEHRKIKYYVKDEKKAAYNLSDEQLKQWCESTANLEFITPGKTFDIGGNILEVISLKGHTAGSIGLLDRKHRILFSGDGIISHVWMQLKESTTLSEYLKTVKALKSYCNDFDTIYMGHKNHEAASFIDELEAAINDILSGSTGKPYNNRAFYGLIYKRGRCEIVYNPERIK</sequence>
<dbReference type="InterPro" id="IPR050855">
    <property type="entry name" value="NDM-1-like"/>
</dbReference>
<name>A0A4U7JJ70_9FIRM</name>
<dbReference type="SMART" id="SM00849">
    <property type="entry name" value="Lactamase_B"/>
    <property type="match status" value="1"/>
</dbReference>
<evidence type="ECO:0000313" key="2">
    <source>
        <dbReference type="EMBL" id="QNU68570.1"/>
    </source>
</evidence>
<dbReference type="RefSeq" id="WP_137696201.1">
    <property type="nucleotide sequence ID" value="NZ_CP061336.1"/>
</dbReference>
<dbReference type="PANTHER" id="PTHR42951:SF22">
    <property type="entry name" value="METALLO BETA-LACTAMASE SUPERFAMILY LIPOPROTEIN"/>
    <property type="match status" value="1"/>
</dbReference>
<protein>
    <submittedName>
        <fullName evidence="2">MBL fold metallo-hydrolase</fullName>
    </submittedName>
</protein>
<proteinExistence type="predicted"/>
<keyword evidence="3" id="KW-1185">Reference proteome</keyword>
<dbReference type="SUPFAM" id="SSF56281">
    <property type="entry name" value="Metallo-hydrolase/oxidoreductase"/>
    <property type="match status" value="1"/>
</dbReference>
<reference evidence="2 3" key="1">
    <citation type="submission" date="2020-09" db="EMBL/GenBank/DDBJ databases">
        <title>Characterization and genome sequencing of Ruminiclostridium sp. nov. MA18.</title>
        <authorList>
            <person name="Rettenmaier R."/>
            <person name="Kowollik M.-L."/>
            <person name="Liebl W."/>
            <person name="Zverlov V."/>
        </authorList>
    </citation>
    <scope>NUCLEOTIDE SEQUENCE [LARGE SCALE GENOMIC DNA]</scope>
    <source>
        <strain evidence="2 3">MA18</strain>
    </source>
</reference>
<dbReference type="Pfam" id="PF00753">
    <property type="entry name" value="Lactamase_B"/>
    <property type="match status" value="1"/>
</dbReference>
<organism evidence="2 3">
    <name type="scientific">Ruminiclostridium herbifermentans</name>
    <dbReference type="NCBI Taxonomy" id="2488810"/>
    <lineage>
        <taxon>Bacteria</taxon>
        <taxon>Bacillati</taxon>
        <taxon>Bacillota</taxon>
        <taxon>Clostridia</taxon>
        <taxon>Eubacteriales</taxon>
        <taxon>Oscillospiraceae</taxon>
        <taxon>Ruminiclostridium</taxon>
    </lineage>
</organism>
<dbReference type="Gene3D" id="3.60.15.10">
    <property type="entry name" value="Ribonuclease Z/Hydroxyacylglutathione hydrolase-like"/>
    <property type="match status" value="1"/>
</dbReference>
<evidence type="ECO:0000313" key="3">
    <source>
        <dbReference type="Proteomes" id="UP000306409"/>
    </source>
</evidence>
<dbReference type="PANTHER" id="PTHR42951">
    <property type="entry name" value="METALLO-BETA-LACTAMASE DOMAIN-CONTAINING"/>
    <property type="match status" value="1"/>
</dbReference>
<evidence type="ECO:0000259" key="1">
    <source>
        <dbReference type="SMART" id="SM00849"/>
    </source>
</evidence>
<accession>A0A4U7JJ70</accession>
<dbReference type="AlphaFoldDB" id="A0A4U7JJ70"/>
<dbReference type="InterPro" id="IPR001279">
    <property type="entry name" value="Metallo-B-lactamas"/>
</dbReference>
<feature type="domain" description="Metallo-beta-lactamase" evidence="1">
    <location>
        <begin position="20"/>
        <end position="205"/>
    </location>
</feature>